<keyword evidence="3" id="KW-1185">Reference proteome</keyword>
<feature type="compositionally biased region" description="Acidic residues" evidence="1">
    <location>
        <begin position="134"/>
        <end position="149"/>
    </location>
</feature>
<feature type="region of interest" description="Disordered" evidence="1">
    <location>
        <begin position="129"/>
        <end position="204"/>
    </location>
</feature>
<evidence type="ECO:0000313" key="2">
    <source>
        <dbReference type="EMBL" id="ORZ15446.1"/>
    </source>
</evidence>
<feature type="compositionally biased region" description="Basic and acidic residues" evidence="1">
    <location>
        <begin position="150"/>
        <end position="166"/>
    </location>
</feature>
<proteinExistence type="predicted"/>
<dbReference type="InParanoid" id="A0A1Y2GMC2"/>
<dbReference type="Pfam" id="PF12585">
    <property type="entry name" value="DUF3759"/>
    <property type="match status" value="1"/>
</dbReference>
<name>A0A1Y2GMC2_9FUNG</name>
<dbReference type="GeneID" id="33569653"/>
<dbReference type="PANTHER" id="PTHR37450">
    <property type="entry name" value="CIPC PROTEIN"/>
    <property type="match status" value="1"/>
</dbReference>
<gene>
    <name evidence="2" type="ORF">BCR41DRAFT_386581</name>
</gene>
<dbReference type="OrthoDB" id="9895617at2759"/>
<evidence type="ECO:0000256" key="1">
    <source>
        <dbReference type="SAM" id="MobiDB-lite"/>
    </source>
</evidence>
<dbReference type="PANTHER" id="PTHR37450:SF1">
    <property type="entry name" value="CIPC PROTEIN"/>
    <property type="match status" value="1"/>
</dbReference>
<dbReference type="EMBL" id="MCFF01000019">
    <property type="protein sequence ID" value="ORZ15446.1"/>
    <property type="molecule type" value="Genomic_DNA"/>
</dbReference>
<accession>A0A1Y2GMC2</accession>
<evidence type="ECO:0000313" key="3">
    <source>
        <dbReference type="Proteomes" id="UP000193648"/>
    </source>
</evidence>
<sequence>MSDQSNIKDTHCKKKDENVFKHAWYHVEEALHLRSHPPAEDIPPPVPPKDEKWLVITIDKSVPQGQEPDRSFWDKLFRKQQNSQQALEEEEAVSISIPADAALQHLGVQSDDKDLQEKKNYFERMAAKVKEKFDEDDDNSDSDSDSDSDKEDKGRPKTEQEKQELKQRRKLAPKVDPKEMKEAHRAIYGQTSVDEKAEEEAEKRLFGSWWGCHPRRSWAERKLAKQQEAEREQQRVLAELAAKRKAEQDAADAAARAAEEAARASRRRWWQLKAPETDEQKAQKAKEKERKERKSTTRKRQAIAAAAAYEAMKEYQERQAKEGKEVSHGEMKAILAGMAMAECVKLFESRHDDDDDDDDKDDMVADAGSKVLKLFELMN</sequence>
<dbReference type="RefSeq" id="XP_021881194.1">
    <property type="nucleotide sequence ID" value="XM_022027810.1"/>
</dbReference>
<dbReference type="STRING" id="64571.A0A1Y2GMC2"/>
<feature type="region of interest" description="Disordered" evidence="1">
    <location>
        <begin position="247"/>
        <end position="301"/>
    </location>
</feature>
<dbReference type="InterPro" id="IPR022234">
    <property type="entry name" value="DUF3759"/>
</dbReference>
<reference evidence="2 3" key="1">
    <citation type="submission" date="2016-07" db="EMBL/GenBank/DDBJ databases">
        <title>Pervasive Adenine N6-methylation of Active Genes in Fungi.</title>
        <authorList>
            <consortium name="DOE Joint Genome Institute"/>
            <person name="Mondo S.J."/>
            <person name="Dannebaum R.O."/>
            <person name="Kuo R.C."/>
            <person name="Labutti K."/>
            <person name="Haridas S."/>
            <person name="Kuo A."/>
            <person name="Salamov A."/>
            <person name="Ahrendt S.R."/>
            <person name="Lipzen A."/>
            <person name="Sullivan W."/>
            <person name="Andreopoulos W.B."/>
            <person name="Clum A."/>
            <person name="Lindquist E."/>
            <person name="Daum C."/>
            <person name="Ramamoorthy G.K."/>
            <person name="Gryganskyi A."/>
            <person name="Culley D."/>
            <person name="Magnuson J.K."/>
            <person name="James T.Y."/>
            <person name="O'Malley M.A."/>
            <person name="Stajich J.E."/>
            <person name="Spatafora J.W."/>
            <person name="Visel A."/>
            <person name="Grigoriev I.V."/>
        </authorList>
    </citation>
    <scope>NUCLEOTIDE SEQUENCE [LARGE SCALE GENOMIC DNA]</scope>
    <source>
        <strain evidence="2 3">NRRL 3116</strain>
    </source>
</reference>
<comment type="caution">
    <text evidence="2">The sequence shown here is derived from an EMBL/GenBank/DDBJ whole genome shotgun (WGS) entry which is preliminary data.</text>
</comment>
<organism evidence="2 3">
    <name type="scientific">Lobosporangium transversale</name>
    <dbReference type="NCBI Taxonomy" id="64571"/>
    <lineage>
        <taxon>Eukaryota</taxon>
        <taxon>Fungi</taxon>
        <taxon>Fungi incertae sedis</taxon>
        <taxon>Mucoromycota</taxon>
        <taxon>Mortierellomycotina</taxon>
        <taxon>Mortierellomycetes</taxon>
        <taxon>Mortierellales</taxon>
        <taxon>Mortierellaceae</taxon>
        <taxon>Lobosporangium</taxon>
    </lineage>
</organism>
<feature type="compositionally biased region" description="Basic and acidic residues" evidence="1">
    <location>
        <begin position="173"/>
        <end position="185"/>
    </location>
</feature>
<protein>
    <submittedName>
        <fullName evidence="2">Uncharacterized protein</fullName>
    </submittedName>
</protein>
<dbReference type="Proteomes" id="UP000193648">
    <property type="component" value="Unassembled WGS sequence"/>
</dbReference>
<feature type="compositionally biased region" description="Basic and acidic residues" evidence="1">
    <location>
        <begin position="275"/>
        <end position="295"/>
    </location>
</feature>
<dbReference type="AlphaFoldDB" id="A0A1Y2GMC2"/>